<organism evidence="1 2">
    <name type="scientific">Dermatophagoides farinae</name>
    <name type="common">American house dust mite</name>
    <dbReference type="NCBI Taxonomy" id="6954"/>
    <lineage>
        <taxon>Eukaryota</taxon>
        <taxon>Metazoa</taxon>
        <taxon>Ecdysozoa</taxon>
        <taxon>Arthropoda</taxon>
        <taxon>Chelicerata</taxon>
        <taxon>Arachnida</taxon>
        <taxon>Acari</taxon>
        <taxon>Acariformes</taxon>
        <taxon>Sarcoptiformes</taxon>
        <taxon>Astigmata</taxon>
        <taxon>Psoroptidia</taxon>
        <taxon>Analgoidea</taxon>
        <taxon>Pyroglyphidae</taxon>
        <taxon>Dermatophagoidinae</taxon>
        <taxon>Dermatophagoides</taxon>
    </lineage>
</organism>
<comment type="caution">
    <text evidence="1">The sequence shown here is derived from an EMBL/GenBank/DDBJ whole genome shotgun (WGS) entry which is preliminary data.</text>
</comment>
<reference evidence="1" key="1">
    <citation type="submission" date="2013-05" db="EMBL/GenBank/DDBJ databases">
        <authorList>
            <person name="Yim A.K.Y."/>
            <person name="Chan T.F."/>
            <person name="Ji K.M."/>
            <person name="Liu X.Y."/>
            <person name="Zhou J.W."/>
            <person name="Li R.Q."/>
            <person name="Yang K.Y."/>
            <person name="Li J."/>
            <person name="Li M."/>
            <person name="Law P.T.W."/>
            <person name="Wu Y.L."/>
            <person name="Cai Z.L."/>
            <person name="Qin H."/>
            <person name="Bao Y."/>
            <person name="Leung R.K.K."/>
            <person name="Ng P.K.S."/>
            <person name="Zou J."/>
            <person name="Zhong X.J."/>
            <person name="Ran P.X."/>
            <person name="Zhong N.S."/>
            <person name="Liu Z.G."/>
            <person name="Tsui S.K.W."/>
        </authorList>
    </citation>
    <scope>NUCLEOTIDE SEQUENCE</scope>
    <source>
        <strain evidence="1">Derf</strain>
        <tissue evidence="1">Whole organism</tissue>
    </source>
</reference>
<dbReference type="Proteomes" id="UP000790347">
    <property type="component" value="Unassembled WGS sequence"/>
</dbReference>
<proteinExistence type="predicted"/>
<name>A0A922HZZ9_DERFA</name>
<evidence type="ECO:0000313" key="1">
    <source>
        <dbReference type="EMBL" id="KAH9516517.1"/>
    </source>
</evidence>
<evidence type="ECO:0000313" key="2">
    <source>
        <dbReference type="Proteomes" id="UP000790347"/>
    </source>
</evidence>
<protein>
    <submittedName>
        <fullName evidence="1">Uncharacterized protein</fullName>
    </submittedName>
</protein>
<dbReference type="AlphaFoldDB" id="A0A922HZZ9"/>
<sequence length="67" mass="7168">MAIWSKTNAIRLELFPTADDVPFDATACEEEWPLVSTLWFVPVAAADGGVVDVEDAEDDAKATNANG</sequence>
<gene>
    <name evidence="1" type="ORF">DERF_007252</name>
</gene>
<keyword evidence="2" id="KW-1185">Reference proteome</keyword>
<accession>A0A922HZZ9</accession>
<dbReference type="EMBL" id="ASGP02000003">
    <property type="protein sequence ID" value="KAH9516517.1"/>
    <property type="molecule type" value="Genomic_DNA"/>
</dbReference>
<reference evidence="1" key="2">
    <citation type="journal article" date="2022" name="Res Sq">
        <title>Comparative Genomics Reveals Insights into the Divergent Evolution of Astigmatic Mites and Household Pest Adaptations.</title>
        <authorList>
            <person name="Xiong Q."/>
            <person name="Wan A.T.-Y."/>
            <person name="Liu X.-Y."/>
            <person name="Fung C.S.-H."/>
            <person name="Xiao X."/>
            <person name="Malainual N."/>
            <person name="Hou J."/>
            <person name="Wang L."/>
            <person name="Wang M."/>
            <person name="Yang K."/>
            <person name="Cui Y."/>
            <person name="Leung E."/>
            <person name="Nong W."/>
            <person name="Shin S.-K."/>
            <person name="Au S."/>
            <person name="Jeong K.Y."/>
            <person name="Chew F.T."/>
            <person name="Hui J."/>
            <person name="Leung T.F."/>
            <person name="Tungtrongchitr A."/>
            <person name="Zhong N."/>
            <person name="Liu Z."/>
            <person name="Tsui S."/>
        </authorList>
    </citation>
    <scope>NUCLEOTIDE SEQUENCE</scope>
    <source>
        <strain evidence="1">Derf</strain>
        <tissue evidence="1">Whole organism</tissue>
    </source>
</reference>